<feature type="region of interest" description="Disordered" evidence="1">
    <location>
        <begin position="1"/>
        <end position="36"/>
    </location>
</feature>
<comment type="caution">
    <text evidence="2">The sequence shown here is derived from an EMBL/GenBank/DDBJ whole genome shotgun (WGS) entry which is preliminary data.</text>
</comment>
<feature type="region of interest" description="Disordered" evidence="1">
    <location>
        <begin position="474"/>
        <end position="543"/>
    </location>
</feature>
<name>A0A829PTP9_9MYCO</name>
<organism evidence="2 3">
    <name type="scientific">Mycobacteroides abscessus MAB_030201_1075</name>
    <dbReference type="NCBI Taxonomy" id="1335410"/>
    <lineage>
        <taxon>Bacteria</taxon>
        <taxon>Bacillati</taxon>
        <taxon>Actinomycetota</taxon>
        <taxon>Actinomycetes</taxon>
        <taxon>Mycobacteriales</taxon>
        <taxon>Mycobacteriaceae</taxon>
        <taxon>Mycobacteroides</taxon>
        <taxon>Mycobacteroides abscessus</taxon>
    </lineage>
</organism>
<dbReference type="AlphaFoldDB" id="A0A829PTP9"/>
<dbReference type="Gene3D" id="1.20.150.30">
    <property type="entry name" value="Zincin-like metallopeptidase, N-terminal domain"/>
    <property type="match status" value="1"/>
</dbReference>
<sequence>MADLPFGFAAGDDPDRERGDAGRGSSGSGSSGADPFGFGSGGFNPADLGQIFTQLGQMFSGAAAGAASGQPAGPVNYDIARQLASSSIGFVAPITASTTSAITDAVHLADTWLDGATSLPAGATRTAAWTATDWVDNTLENWKRLVDPVAEQISGMWAANLPEEAQSMAGPLLGMMTQMGGMAFGSQLGQALGQLSREVLTSTDIGLPLGPKGTAALMPAAIETFSEGLEQSKGEIMTFLAAREAAHHRLFSGVGWLTIRLMDTVEQYAKGISIDMSAIEEAARGFNPAAMGDPSEMEQILSQGIFEPKTTPQQEQALERLETLLALVEGWVQTVVTDALGERIPATAALSETLRRRRATGGPAEQTFATLVGLELRPRKLREAADLWRRLTDAVGVDKRDAVWAHPDLMPDASDLDNPAAFIDRIIGGDTDAVDDPIAQIQKLDPGTPRQRTEKLPARPFIAGQHLNRAVDKRHSAARQARGACHSGSCPASRRSPSTRLVPCCPARRRHPDRLDAPSRGGGAHRLGRAHSRGATASQLLER</sequence>
<dbReference type="EMBL" id="JAOX01000001">
    <property type="protein sequence ID" value="ETZ90589.1"/>
    <property type="molecule type" value="Genomic_DNA"/>
</dbReference>
<evidence type="ECO:0000313" key="3">
    <source>
        <dbReference type="Proteomes" id="UP000019854"/>
    </source>
</evidence>
<dbReference type="NCBIfam" id="TIGR03624">
    <property type="entry name" value="putative hydrolase"/>
    <property type="match status" value="1"/>
</dbReference>
<dbReference type="Pfam" id="PF10103">
    <property type="entry name" value="Zincin_2"/>
    <property type="match status" value="1"/>
</dbReference>
<protein>
    <submittedName>
        <fullName evidence="2">Hydrolase family protein</fullName>
    </submittedName>
</protein>
<reference evidence="2 3" key="1">
    <citation type="submission" date="2014-01" db="EMBL/GenBank/DDBJ databases">
        <authorList>
            <person name="Zelazny A."/>
            <person name="Olivier K."/>
            <person name="Sampaio E.P."/>
            <person name="Holland S.M."/>
            <person name="Tallon L.J."/>
            <person name="Sadzewicz L.K."/>
            <person name="Sengamalay N."/>
            <person name="Fraser C.M."/>
            <person name="Hine E."/>
            <person name="Shefchek K.A."/>
            <person name="Das S.P."/>
            <person name="Shallom S.J."/>
            <person name="Agrawal S."/>
            <person name="Tettelin H."/>
        </authorList>
    </citation>
    <scope>NUCLEOTIDE SEQUENCE [LARGE SCALE GENOMIC DNA]</scope>
    <source>
        <strain evidence="2 3">MAB_030201_1075</strain>
    </source>
</reference>
<dbReference type="PANTHER" id="PTHR39420:SF2">
    <property type="entry name" value="HYDROLASE"/>
    <property type="match status" value="1"/>
</dbReference>
<dbReference type="SUPFAM" id="SSF55486">
    <property type="entry name" value="Metalloproteases ('zincins'), catalytic domain"/>
    <property type="match status" value="1"/>
</dbReference>
<dbReference type="InterPro" id="IPR042271">
    <property type="entry name" value="Zinicin_2_N"/>
</dbReference>
<dbReference type="PANTHER" id="PTHR39420">
    <property type="match status" value="1"/>
</dbReference>
<proteinExistence type="predicted"/>
<keyword evidence="2" id="KW-0378">Hydrolase</keyword>
<accession>A0A829PTP9</accession>
<dbReference type="Proteomes" id="UP000019854">
    <property type="component" value="Unassembled WGS sequence"/>
</dbReference>
<evidence type="ECO:0000256" key="1">
    <source>
        <dbReference type="SAM" id="MobiDB-lite"/>
    </source>
</evidence>
<evidence type="ECO:0000313" key="2">
    <source>
        <dbReference type="EMBL" id="ETZ90589.1"/>
    </source>
</evidence>
<dbReference type="GO" id="GO:0016787">
    <property type="term" value="F:hydrolase activity"/>
    <property type="evidence" value="ECO:0007669"/>
    <property type="project" value="UniProtKB-KW"/>
</dbReference>
<dbReference type="InterPro" id="IPR018766">
    <property type="entry name" value="Zinicin_2"/>
</dbReference>
<gene>
    <name evidence="2" type="ORF">L829_4175</name>
</gene>